<evidence type="ECO:0000256" key="1">
    <source>
        <dbReference type="ARBA" id="ARBA00022448"/>
    </source>
</evidence>
<keyword evidence="1" id="KW-0813">Transport</keyword>
<gene>
    <name evidence="5" type="ORF">SAMN02745204_00545</name>
</gene>
<accession>A0A1M4TXU6</accession>
<dbReference type="PANTHER" id="PTHR43023:SF6">
    <property type="entry name" value="INTERMEMBRANE PHOSPHOLIPID TRANSPORT SYSTEM ATP-BINDING PROTEIN MLAF"/>
    <property type="match status" value="1"/>
</dbReference>
<dbReference type="AlphaFoldDB" id="A0A1M4TXU6"/>
<evidence type="ECO:0000256" key="3">
    <source>
        <dbReference type="ARBA" id="ARBA00022840"/>
    </source>
</evidence>
<dbReference type="SMART" id="SM00382">
    <property type="entry name" value="AAA"/>
    <property type="match status" value="1"/>
</dbReference>
<sequence>MLRGYLSGPVQPVEIPIPMTATTAVVHLSNVRLEYGGRAVLRGINLSVAKGSMTAVLGPSGSGKSTLLAAITGELVPAQGQVEVFGQPVPRDARGLLAMRKRLGVLLQGNGLLTDLTVLENVALPLRAHSGLPAAEIQARALAKLEAVGLAAAADRFPRELSGGMARRAALARALALDPPLLLCDEPLTGLDPIASGVVMSLLRQLNQSLGLTCIVVSHHVRETLPVCDQAVVVANGGLAFDGTPEALQASQDPLLRQFLDGSPHGPIAFDDVTGQRAA</sequence>
<reference evidence="6" key="1">
    <citation type="submission" date="2016-11" db="EMBL/GenBank/DDBJ databases">
        <authorList>
            <person name="Varghese N."/>
            <person name="Submissions S."/>
        </authorList>
    </citation>
    <scope>NUCLEOTIDE SEQUENCE [LARGE SCALE GENOMIC DNA]</scope>
    <source>
        <strain evidence="6">DSM 14834</strain>
    </source>
</reference>
<dbReference type="Proteomes" id="UP000242857">
    <property type="component" value="Unassembled WGS sequence"/>
</dbReference>
<dbReference type="InterPro" id="IPR017871">
    <property type="entry name" value="ABC_transporter-like_CS"/>
</dbReference>
<feature type="domain" description="ABC transporter" evidence="4">
    <location>
        <begin position="26"/>
        <end position="261"/>
    </location>
</feature>
<dbReference type="InterPro" id="IPR027417">
    <property type="entry name" value="P-loop_NTPase"/>
</dbReference>
<protein>
    <submittedName>
        <fullName evidence="5">Phospholipid/cholesterol/gamma-HCH transport system ATP-binding protein</fullName>
    </submittedName>
</protein>
<dbReference type="EMBL" id="FQUK01000006">
    <property type="protein sequence ID" value="SHE49275.1"/>
    <property type="molecule type" value="Genomic_DNA"/>
</dbReference>
<organism evidence="5 6">
    <name type="scientific">Thermomonas hydrothermalis</name>
    <dbReference type="NCBI Taxonomy" id="213588"/>
    <lineage>
        <taxon>Bacteria</taxon>
        <taxon>Pseudomonadati</taxon>
        <taxon>Pseudomonadota</taxon>
        <taxon>Gammaproteobacteria</taxon>
        <taxon>Lysobacterales</taxon>
        <taxon>Lysobacteraceae</taxon>
        <taxon>Thermomonas</taxon>
    </lineage>
</organism>
<proteinExistence type="predicted"/>
<evidence type="ECO:0000313" key="6">
    <source>
        <dbReference type="Proteomes" id="UP000242857"/>
    </source>
</evidence>
<evidence type="ECO:0000256" key="2">
    <source>
        <dbReference type="ARBA" id="ARBA00022741"/>
    </source>
</evidence>
<dbReference type="SUPFAM" id="SSF52540">
    <property type="entry name" value="P-loop containing nucleoside triphosphate hydrolases"/>
    <property type="match status" value="1"/>
</dbReference>
<dbReference type="InterPro" id="IPR003593">
    <property type="entry name" value="AAA+_ATPase"/>
</dbReference>
<dbReference type="STRING" id="213588.SAMN02745204_00545"/>
<evidence type="ECO:0000313" key="5">
    <source>
        <dbReference type="EMBL" id="SHE49275.1"/>
    </source>
</evidence>
<dbReference type="PROSITE" id="PS50893">
    <property type="entry name" value="ABC_TRANSPORTER_2"/>
    <property type="match status" value="1"/>
</dbReference>
<dbReference type="Gene3D" id="3.40.50.300">
    <property type="entry name" value="P-loop containing nucleotide triphosphate hydrolases"/>
    <property type="match status" value="1"/>
</dbReference>
<dbReference type="InterPro" id="IPR003439">
    <property type="entry name" value="ABC_transporter-like_ATP-bd"/>
</dbReference>
<dbReference type="GO" id="GO:0005524">
    <property type="term" value="F:ATP binding"/>
    <property type="evidence" value="ECO:0007669"/>
    <property type="project" value="UniProtKB-KW"/>
</dbReference>
<dbReference type="Pfam" id="PF00005">
    <property type="entry name" value="ABC_tran"/>
    <property type="match status" value="1"/>
</dbReference>
<keyword evidence="3 5" id="KW-0067">ATP-binding</keyword>
<evidence type="ECO:0000259" key="4">
    <source>
        <dbReference type="PROSITE" id="PS50893"/>
    </source>
</evidence>
<dbReference type="PROSITE" id="PS00211">
    <property type="entry name" value="ABC_TRANSPORTER_1"/>
    <property type="match status" value="1"/>
</dbReference>
<dbReference type="PANTHER" id="PTHR43023">
    <property type="entry name" value="PROTEIN TRIGALACTOSYLDIACYLGLYCEROL 3, CHLOROPLASTIC"/>
    <property type="match status" value="1"/>
</dbReference>
<keyword evidence="6" id="KW-1185">Reference proteome</keyword>
<keyword evidence="2" id="KW-0547">Nucleotide-binding</keyword>
<dbReference type="GO" id="GO:0016887">
    <property type="term" value="F:ATP hydrolysis activity"/>
    <property type="evidence" value="ECO:0007669"/>
    <property type="project" value="InterPro"/>
</dbReference>
<name>A0A1M4TXU6_9GAMM</name>